<evidence type="ECO:0000313" key="3">
    <source>
        <dbReference type="Proteomes" id="UP000315724"/>
    </source>
</evidence>
<gene>
    <name evidence="2" type="ORF">Mal48_08690</name>
</gene>
<evidence type="ECO:0000259" key="1">
    <source>
        <dbReference type="Pfam" id="PF00578"/>
    </source>
</evidence>
<reference evidence="2 3" key="1">
    <citation type="submission" date="2019-02" db="EMBL/GenBank/DDBJ databases">
        <title>Deep-cultivation of Planctomycetes and their phenomic and genomic characterization uncovers novel biology.</title>
        <authorList>
            <person name="Wiegand S."/>
            <person name="Jogler M."/>
            <person name="Boedeker C."/>
            <person name="Pinto D."/>
            <person name="Vollmers J."/>
            <person name="Rivas-Marin E."/>
            <person name="Kohn T."/>
            <person name="Peeters S.H."/>
            <person name="Heuer A."/>
            <person name="Rast P."/>
            <person name="Oberbeckmann S."/>
            <person name="Bunk B."/>
            <person name="Jeske O."/>
            <person name="Meyerdierks A."/>
            <person name="Storesund J.E."/>
            <person name="Kallscheuer N."/>
            <person name="Luecker S."/>
            <person name="Lage O.M."/>
            <person name="Pohl T."/>
            <person name="Merkel B.J."/>
            <person name="Hornburger P."/>
            <person name="Mueller R.-W."/>
            <person name="Bruemmer F."/>
            <person name="Labrenz M."/>
            <person name="Spormann A.M."/>
            <person name="Op den Camp H."/>
            <person name="Overmann J."/>
            <person name="Amann R."/>
            <person name="Jetten M.S.M."/>
            <person name="Mascher T."/>
            <person name="Medema M.H."/>
            <person name="Devos D.P."/>
            <person name="Kaster A.-K."/>
            <person name="Ovreas L."/>
            <person name="Rohde M."/>
            <person name="Galperin M.Y."/>
            <person name="Jogler C."/>
        </authorList>
    </citation>
    <scope>NUCLEOTIDE SEQUENCE [LARGE SCALE GENOMIC DNA]</scope>
    <source>
        <strain evidence="2 3">Mal48</strain>
    </source>
</reference>
<keyword evidence="3" id="KW-1185">Reference proteome</keyword>
<dbReference type="PANTHER" id="PTHR42852:SF17">
    <property type="entry name" value="THIOREDOXIN-LIKE PROTEIN HI_1115"/>
    <property type="match status" value="1"/>
</dbReference>
<dbReference type="AlphaFoldDB" id="A0A517QJ53"/>
<dbReference type="Proteomes" id="UP000315724">
    <property type="component" value="Chromosome"/>
</dbReference>
<dbReference type="Gene3D" id="3.40.30.10">
    <property type="entry name" value="Glutaredoxin"/>
    <property type="match status" value="1"/>
</dbReference>
<dbReference type="Pfam" id="PF00578">
    <property type="entry name" value="AhpC-TSA"/>
    <property type="match status" value="1"/>
</dbReference>
<feature type="domain" description="Alkyl hydroperoxide reductase subunit C/ Thiol specific antioxidant" evidence="1">
    <location>
        <begin position="314"/>
        <end position="435"/>
    </location>
</feature>
<name>A0A517QJ53_9PLAN</name>
<sequence length="455" mass="49707">MNSKLLSSSQKIVSNHPESLLRARFIDQSGAKFVIAWVVVSVLLVQGCGSQDADSQVQAPPVQEENSLPTVPPTVSIDVPLLKLDDSIKIQKPAESAKTAMVASQDKNDSVAKGAKSAAKGSVEWFLQDIGRLQGLSQAGAAAQKTSSLLKVIEHAQQVIVKTHNQPEQIESFNTAVAALASARLQLAVAGDQVQVRLLSEDAETLYKKDPKSFAAVESAFKLLQYTQLKAQNHAAQDPKWGLAFSRQARLFTDKFPQESNRAAIHLVAAGNICDKIGLVEEAKSCMLIVEDRFPSSPFAEQVKNPLRRLRLPGQELLEFGGSTIDGNFLSADQFRGRPTVVAFWASNSIVFQEDMRLINDVIESFGGEAAVIGVNLDKEEPAVDRFIDMTDNKWPHIFFSAPSKRGMDNPIAKHYGVSIVPSYWLVDKNGIVKTVNLKPEELRQWLGKLALAGN</sequence>
<dbReference type="GO" id="GO:0016209">
    <property type="term" value="F:antioxidant activity"/>
    <property type="evidence" value="ECO:0007669"/>
    <property type="project" value="InterPro"/>
</dbReference>
<dbReference type="PANTHER" id="PTHR42852">
    <property type="entry name" value="THIOL:DISULFIDE INTERCHANGE PROTEIN DSBE"/>
    <property type="match status" value="1"/>
</dbReference>
<dbReference type="InterPro" id="IPR000866">
    <property type="entry name" value="AhpC/TSA"/>
</dbReference>
<dbReference type="InterPro" id="IPR050553">
    <property type="entry name" value="Thioredoxin_ResA/DsbE_sf"/>
</dbReference>
<dbReference type="GO" id="GO:0016491">
    <property type="term" value="F:oxidoreductase activity"/>
    <property type="evidence" value="ECO:0007669"/>
    <property type="project" value="InterPro"/>
</dbReference>
<protein>
    <submittedName>
        <fullName evidence="2">Thiol-disulfide oxidoreductase</fullName>
    </submittedName>
</protein>
<organism evidence="2 3">
    <name type="scientific">Thalassoglobus polymorphus</name>
    <dbReference type="NCBI Taxonomy" id="2527994"/>
    <lineage>
        <taxon>Bacteria</taxon>
        <taxon>Pseudomonadati</taxon>
        <taxon>Planctomycetota</taxon>
        <taxon>Planctomycetia</taxon>
        <taxon>Planctomycetales</taxon>
        <taxon>Planctomycetaceae</taxon>
        <taxon>Thalassoglobus</taxon>
    </lineage>
</organism>
<proteinExistence type="predicted"/>
<evidence type="ECO:0000313" key="2">
    <source>
        <dbReference type="EMBL" id="QDT31634.1"/>
    </source>
</evidence>
<accession>A0A517QJ53</accession>
<dbReference type="EMBL" id="CP036267">
    <property type="protein sequence ID" value="QDT31634.1"/>
    <property type="molecule type" value="Genomic_DNA"/>
</dbReference>
<dbReference type="CDD" id="cd02966">
    <property type="entry name" value="TlpA_like_family"/>
    <property type="match status" value="1"/>
</dbReference>
<dbReference type="SUPFAM" id="SSF52833">
    <property type="entry name" value="Thioredoxin-like"/>
    <property type="match status" value="1"/>
</dbReference>
<dbReference type="KEGG" id="tpol:Mal48_08690"/>
<dbReference type="InterPro" id="IPR036249">
    <property type="entry name" value="Thioredoxin-like_sf"/>
</dbReference>
<dbReference type="RefSeq" id="WP_197442031.1">
    <property type="nucleotide sequence ID" value="NZ_CP036267.1"/>
</dbReference>